<dbReference type="PROSITE" id="PS50075">
    <property type="entry name" value="CARRIER"/>
    <property type="match status" value="1"/>
</dbReference>
<dbReference type="Gene3D" id="3.30.300.30">
    <property type="match status" value="1"/>
</dbReference>
<dbReference type="InterPro" id="IPR025110">
    <property type="entry name" value="AMP-bd_C"/>
</dbReference>
<keyword evidence="5" id="KW-1185">Reference proteome</keyword>
<dbReference type="InterPro" id="IPR036736">
    <property type="entry name" value="ACP-like_sf"/>
</dbReference>
<evidence type="ECO:0000313" key="5">
    <source>
        <dbReference type="Proteomes" id="UP000812013"/>
    </source>
</evidence>
<dbReference type="Pfam" id="PF13193">
    <property type="entry name" value="AMP-binding_C"/>
    <property type="match status" value="1"/>
</dbReference>
<sequence length="195" mass="20785">DDQVKVRGFRIELGEIEAVLARYEGAARSAVVVREDTPGIKRLVAYVVPREGVPFDAAVVRSHLAAALPEYMVPAAFVALDALPLTVNGKLDRRQLPAPEYQGTKAGRAPRTEREQLLCGIYAELLGLGSVSVEDSFFELGGDSIVSIQLVSRARKAGLVFSAREVFQHRTPEALAAVATSATGTATEDPKAGLG</sequence>
<evidence type="ECO:0000313" key="4">
    <source>
        <dbReference type="EMBL" id="MBW5487217.1"/>
    </source>
</evidence>
<protein>
    <recommendedName>
        <fullName evidence="3">Carrier domain-containing protein</fullName>
    </recommendedName>
</protein>
<evidence type="ECO:0000259" key="3">
    <source>
        <dbReference type="PROSITE" id="PS50075"/>
    </source>
</evidence>
<dbReference type="InterPro" id="IPR020806">
    <property type="entry name" value="PKS_PP-bd"/>
</dbReference>
<dbReference type="Proteomes" id="UP000812013">
    <property type="component" value="Unassembled WGS sequence"/>
</dbReference>
<reference evidence="4 5" key="1">
    <citation type="submission" date="2019-12" db="EMBL/GenBank/DDBJ databases">
        <title>Genome sequence of Streptomyces bambusae.</title>
        <authorList>
            <person name="Bansal K."/>
            <person name="Choksket S."/>
            <person name="Korpole S."/>
            <person name="Patil P.B."/>
        </authorList>
    </citation>
    <scope>NUCLEOTIDE SEQUENCE [LARGE SCALE GENOMIC DNA]</scope>
    <source>
        <strain evidence="4 5">SK60</strain>
    </source>
</reference>
<dbReference type="EMBL" id="WTFF01000739">
    <property type="protein sequence ID" value="MBW5487217.1"/>
    <property type="molecule type" value="Genomic_DNA"/>
</dbReference>
<dbReference type="InterPro" id="IPR045851">
    <property type="entry name" value="AMP-bd_C_sf"/>
</dbReference>
<feature type="non-terminal residue" evidence="4">
    <location>
        <position position="1"/>
    </location>
</feature>
<keyword evidence="2" id="KW-0597">Phosphoprotein</keyword>
<dbReference type="Gene3D" id="1.10.1200.10">
    <property type="entry name" value="ACP-like"/>
    <property type="match status" value="1"/>
</dbReference>
<name>A0ABS6ZHI8_9ACTN</name>
<comment type="caution">
    <text evidence="4">The sequence shown here is derived from an EMBL/GenBank/DDBJ whole genome shotgun (WGS) entry which is preliminary data.</text>
</comment>
<dbReference type="RefSeq" id="WP_219672419.1">
    <property type="nucleotide sequence ID" value="NZ_WTFF01000739.1"/>
</dbReference>
<dbReference type="SUPFAM" id="SSF47336">
    <property type="entry name" value="ACP-like"/>
    <property type="match status" value="1"/>
</dbReference>
<dbReference type="PANTHER" id="PTHR45527:SF1">
    <property type="entry name" value="FATTY ACID SYNTHASE"/>
    <property type="match status" value="1"/>
</dbReference>
<evidence type="ECO:0000256" key="1">
    <source>
        <dbReference type="ARBA" id="ARBA00022450"/>
    </source>
</evidence>
<gene>
    <name evidence="4" type="ORF">GPJ59_36800</name>
</gene>
<feature type="non-terminal residue" evidence="4">
    <location>
        <position position="195"/>
    </location>
</feature>
<dbReference type="SMART" id="SM00823">
    <property type="entry name" value="PKS_PP"/>
    <property type="match status" value="1"/>
</dbReference>
<dbReference type="InterPro" id="IPR009081">
    <property type="entry name" value="PP-bd_ACP"/>
</dbReference>
<keyword evidence="1" id="KW-0596">Phosphopantetheine</keyword>
<dbReference type="SUPFAM" id="SSF56801">
    <property type="entry name" value="Acetyl-CoA synthetase-like"/>
    <property type="match status" value="1"/>
</dbReference>
<organism evidence="4 5">
    <name type="scientific">Streptomyces bambusae</name>
    <dbReference type="NCBI Taxonomy" id="1550616"/>
    <lineage>
        <taxon>Bacteria</taxon>
        <taxon>Bacillati</taxon>
        <taxon>Actinomycetota</taxon>
        <taxon>Actinomycetes</taxon>
        <taxon>Kitasatosporales</taxon>
        <taxon>Streptomycetaceae</taxon>
        <taxon>Streptomyces</taxon>
    </lineage>
</organism>
<dbReference type="InterPro" id="IPR006162">
    <property type="entry name" value="Ppantetheine_attach_site"/>
</dbReference>
<feature type="domain" description="Carrier" evidence="3">
    <location>
        <begin position="109"/>
        <end position="183"/>
    </location>
</feature>
<evidence type="ECO:0000256" key="2">
    <source>
        <dbReference type="ARBA" id="ARBA00022553"/>
    </source>
</evidence>
<proteinExistence type="predicted"/>
<accession>A0ABS6ZHI8</accession>
<dbReference type="Pfam" id="PF00550">
    <property type="entry name" value="PP-binding"/>
    <property type="match status" value="1"/>
</dbReference>
<dbReference type="PANTHER" id="PTHR45527">
    <property type="entry name" value="NONRIBOSOMAL PEPTIDE SYNTHETASE"/>
    <property type="match status" value="1"/>
</dbReference>
<dbReference type="PROSITE" id="PS00012">
    <property type="entry name" value="PHOSPHOPANTETHEINE"/>
    <property type="match status" value="1"/>
</dbReference>